<protein>
    <submittedName>
        <fullName evidence="1">Uncharacterized protein</fullName>
    </submittedName>
</protein>
<dbReference type="Proteomes" id="UP000020077">
    <property type="component" value="Unassembled WGS sequence"/>
</dbReference>
<gene>
    <name evidence="1" type="ORF">AW09_002752</name>
</gene>
<evidence type="ECO:0000313" key="1">
    <source>
        <dbReference type="EMBL" id="KFB72073.1"/>
    </source>
</evidence>
<dbReference type="EMBL" id="JDVG02000444">
    <property type="protein sequence ID" value="KFB72073.1"/>
    <property type="molecule type" value="Genomic_DNA"/>
</dbReference>
<comment type="caution">
    <text evidence="1">The sequence shown here is derived from an EMBL/GenBank/DDBJ whole genome shotgun (WGS) entry which is preliminary data.</text>
</comment>
<organism evidence="1 2">
    <name type="scientific">Candidatus Accumulibacter phosphatis</name>
    <dbReference type="NCBI Taxonomy" id="327160"/>
    <lineage>
        <taxon>Bacteria</taxon>
        <taxon>Pseudomonadati</taxon>
        <taxon>Pseudomonadota</taxon>
        <taxon>Betaproteobacteria</taxon>
        <taxon>Candidatus Accumulibacter</taxon>
    </lineage>
</organism>
<sequence length="164" mass="18305">MRHHLRHSRVLGARQCLQAFEQLDLAGRVERSERILRHVQAMPAAPLERWYSPFLPGRGNRPNRRSRIAEGLDADIVRVGKSRFLTRQGAYADALVDAETAGLDDSFLEAPGLGAAVLEIEVGIIDPVRHDFAEYPCQVCDVKTIGCEQGFFGLREQGLSVFVH</sequence>
<proteinExistence type="predicted"/>
<accession>A0A080LUB3</accession>
<name>A0A080LUB3_9PROT</name>
<dbReference type="AlphaFoldDB" id="A0A080LUB3"/>
<reference evidence="1 2" key="1">
    <citation type="submission" date="2014-02" db="EMBL/GenBank/DDBJ databases">
        <title>Expanding our view of genomic diversity in Candidatus Accumulibacter clades.</title>
        <authorList>
            <person name="Skennerton C.T."/>
            <person name="Barr J.J."/>
            <person name="Slater F.R."/>
            <person name="Bond P.L."/>
            <person name="Tyson G.W."/>
        </authorList>
    </citation>
    <scope>NUCLEOTIDE SEQUENCE [LARGE SCALE GENOMIC DNA]</scope>
    <source>
        <strain evidence="2">BA-91</strain>
    </source>
</reference>
<evidence type="ECO:0000313" key="2">
    <source>
        <dbReference type="Proteomes" id="UP000020077"/>
    </source>
</evidence>